<dbReference type="InterPro" id="IPR003406">
    <property type="entry name" value="Glyco_trans_14"/>
</dbReference>
<sequence length="447" mass="51105">MDKAKGMTPMTRLLALFTFLAALSIFVCLTIYSQGYVNMKMVSFSMLSNKSYTSSHKIPQPTLYLSFSSSLSPSSSYPFSKRALSPSRATKTPPALRRLDSWTPLSSFSGQKFDEIAGLFQQTRVNCSDLYSGQSSSVQKAVAIAKVLAAEEEKLHAEGKRDQQDRLARDSFAKTLVPEVKQWSWQFQRLTNQWYINATRDCETFKRTRGYIQSPLTREEKEFPIAFSMLVFKDLEMVERLLRVIYRPQNRYCIHVDSKADTEFYTALESVAACFPDNVRMSSRRVDVRWGTFTVLEPELICMQDLLEADQENATSGGNREKWKYFINLTGQEFPLKTNHELVRILKAYSGANNEEGTRKRANRNRWKSPAPHGIIPTKGGVHTVLNRATVRYIIHNETAKDFIEWLKHTGVPDETLFASINYNPQLKIPGTYNGKTKDIENKMKDS</sequence>
<keyword evidence="4" id="KW-0808">Transferase</keyword>
<keyword evidence="3" id="KW-0328">Glycosyltransferase</keyword>
<evidence type="ECO:0000256" key="2">
    <source>
        <dbReference type="ARBA" id="ARBA00004922"/>
    </source>
</evidence>
<keyword evidence="8" id="KW-0472">Membrane</keyword>
<evidence type="ECO:0000256" key="10">
    <source>
        <dbReference type="ARBA" id="ARBA00038150"/>
    </source>
</evidence>
<keyword evidence="5" id="KW-0812">Transmembrane</keyword>
<dbReference type="EMBL" id="BMAT01008325">
    <property type="protein sequence ID" value="GFR82284.1"/>
    <property type="molecule type" value="Genomic_DNA"/>
</dbReference>
<feature type="region of interest" description="Disordered" evidence="11">
    <location>
        <begin position="354"/>
        <end position="374"/>
    </location>
</feature>
<evidence type="ECO:0000256" key="9">
    <source>
        <dbReference type="ARBA" id="ARBA00023180"/>
    </source>
</evidence>
<evidence type="ECO:0000256" key="11">
    <source>
        <dbReference type="SAM" id="MobiDB-lite"/>
    </source>
</evidence>
<evidence type="ECO:0000256" key="3">
    <source>
        <dbReference type="ARBA" id="ARBA00022676"/>
    </source>
</evidence>
<dbReference type="GO" id="GO:0016020">
    <property type="term" value="C:membrane"/>
    <property type="evidence" value="ECO:0007669"/>
    <property type="project" value="UniProtKB-SubCell"/>
</dbReference>
<comment type="subcellular location">
    <subcellularLocation>
        <location evidence="1">Membrane</location>
        <topology evidence="1">Single-pass type II membrane protein</topology>
    </subcellularLocation>
</comment>
<comment type="caution">
    <text evidence="12">The sequence shown here is derived from an EMBL/GenBank/DDBJ whole genome shotgun (WGS) entry which is preliminary data.</text>
</comment>
<evidence type="ECO:0000313" key="13">
    <source>
        <dbReference type="Proteomes" id="UP000762676"/>
    </source>
</evidence>
<keyword evidence="13" id="KW-1185">Reference proteome</keyword>
<dbReference type="Pfam" id="PF02485">
    <property type="entry name" value="Branch"/>
    <property type="match status" value="1"/>
</dbReference>
<evidence type="ECO:0000256" key="1">
    <source>
        <dbReference type="ARBA" id="ARBA00004606"/>
    </source>
</evidence>
<dbReference type="Proteomes" id="UP000762676">
    <property type="component" value="Unassembled WGS sequence"/>
</dbReference>
<name>A0AAV4GAJ3_9GAST</name>
<reference evidence="12 13" key="1">
    <citation type="journal article" date="2021" name="Elife">
        <title>Chloroplast acquisition without the gene transfer in kleptoplastic sea slugs, Plakobranchus ocellatus.</title>
        <authorList>
            <person name="Maeda T."/>
            <person name="Takahashi S."/>
            <person name="Yoshida T."/>
            <person name="Shimamura S."/>
            <person name="Takaki Y."/>
            <person name="Nagai Y."/>
            <person name="Toyoda A."/>
            <person name="Suzuki Y."/>
            <person name="Arimoto A."/>
            <person name="Ishii H."/>
            <person name="Satoh N."/>
            <person name="Nishiyama T."/>
            <person name="Hasebe M."/>
            <person name="Maruyama T."/>
            <person name="Minagawa J."/>
            <person name="Obokata J."/>
            <person name="Shigenobu S."/>
        </authorList>
    </citation>
    <scope>NUCLEOTIDE SEQUENCE [LARGE SCALE GENOMIC DNA]</scope>
</reference>
<accession>A0AAV4GAJ3</accession>
<keyword evidence="6" id="KW-0735">Signal-anchor</keyword>
<organism evidence="12 13">
    <name type="scientific">Elysia marginata</name>
    <dbReference type="NCBI Taxonomy" id="1093978"/>
    <lineage>
        <taxon>Eukaryota</taxon>
        <taxon>Metazoa</taxon>
        <taxon>Spiralia</taxon>
        <taxon>Lophotrochozoa</taxon>
        <taxon>Mollusca</taxon>
        <taxon>Gastropoda</taxon>
        <taxon>Heterobranchia</taxon>
        <taxon>Euthyneura</taxon>
        <taxon>Panpulmonata</taxon>
        <taxon>Sacoglossa</taxon>
        <taxon>Placobranchoidea</taxon>
        <taxon>Plakobranchidae</taxon>
        <taxon>Elysia</taxon>
    </lineage>
</organism>
<dbReference type="GO" id="GO:0008375">
    <property type="term" value="F:acetylglucosaminyltransferase activity"/>
    <property type="evidence" value="ECO:0007669"/>
    <property type="project" value="TreeGrafter"/>
</dbReference>
<evidence type="ECO:0000313" key="12">
    <source>
        <dbReference type="EMBL" id="GFR82284.1"/>
    </source>
</evidence>
<keyword evidence="7" id="KW-1133">Transmembrane helix</keyword>
<keyword evidence="9" id="KW-0325">Glycoprotein</keyword>
<evidence type="ECO:0000256" key="7">
    <source>
        <dbReference type="ARBA" id="ARBA00022989"/>
    </source>
</evidence>
<proteinExistence type="inferred from homology"/>
<dbReference type="PANTHER" id="PTHR19297">
    <property type="entry name" value="GLYCOSYLTRANSFERASE 14 FAMILY MEMBER"/>
    <property type="match status" value="1"/>
</dbReference>
<protein>
    <submittedName>
        <fullName evidence="12">Beta-1,3-galactosyl-O-glycosyl-glycoprotein beta-1,6-N-acetylglucosaminyltransferase</fullName>
    </submittedName>
</protein>
<evidence type="ECO:0000256" key="6">
    <source>
        <dbReference type="ARBA" id="ARBA00022968"/>
    </source>
</evidence>
<evidence type="ECO:0000256" key="4">
    <source>
        <dbReference type="ARBA" id="ARBA00022679"/>
    </source>
</evidence>
<dbReference type="AlphaFoldDB" id="A0AAV4GAJ3"/>
<evidence type="ECO:0000256" key="5">
    <source>
        <dbReference type="ARBA" id="ARBA00022692"/>
    </source>
</evidence>
<evidence type="ECO:0000256" key="8">
    <source>
        <dbReference type="ARBA" id="ARBA00023136"/>
    </source>
</evidence>
<comment type="similarity">
    <text evidence="10">Belongs to the glycosyltransferase 14 family.</text>
</comment>
<gene>
    <name evidence="12" type="ORF">ElyMa_004093600</name>
</gene>
<dbReference type="PANTHER" id="PTHR19297:SF185">
    <property type="entry name" value="BETA-1,3-GALACTOSYL-O-GLYCOSYL-GLYCOPROTEIN BETA-1,6-N-ACETYLGLUCOSAMINYLTRANSFERASE 3"/>
    <property type="match status" value="1"/>
</dbReference>
<comment type="pathway">
    <text evidence="2">Protein modification; protein glycosylation.</text>
</comment>